<organism evidence="1 2">
    <name type="scientific">Tothia fuscella</name>
    <dbReference type="NCBI Taxonomy" id="1048955"/>
    <lineage>
        <taxon>Eukaryota</taxon>
        <taxon>Fungi</taxon>
        <taxon>Dikarya</taxon>
        <taxon>Ascomycota</taxon>
        <taxon>Pezizomycotina</taxon>
        <taxon>Dothideomycetes</taxon>
        <taxon>Pleosporomycetidae</taxon>
        <taxon>Venturiales</taxon>
        <taxon>Cylindrosympodiaceae</taxon>
        <taxon>Tothia</taxon>
    </lineage>
</organism>
<evidence type="ECO:0000313" key="1">
    <source>
        <dbReference type="EMBL" id="KAF2435880.1"/>
    </source>
</evidence>
<dbReference type="Proteomes" id="UP000800235">
    <property type="component" value="Unassembled WGS sequence"/>
</dbReference>
<name>A0A9P4P0D6_9PEZI</name>
<protein>
    <submittedName>
        <fullName evidence="1">Uncharacterized protein</fullName>
    </submittedName>
</protein>
<proteinExistence type="predicted"/>
<gene>
    <name evidence="1" type="ORF">EJ08DRAFT_645559</name>
</gene>
<comment type="caution">
    <text evidence="1">The sequence shown here is derived from an EMBL/GenBank/DDBJ whole genome shotgun (WGS) entry which is preliminary data.</text>
</comment>
<dbReference type="AlphaFoldDB" id="A0A9P4P0D6"/>
<keyword evidence="2" id="KW-1185">Reference proteome</keyword>
<accession>A0A9P4P0D6</accession>
<sequence>MSYGQGGIAVKFETCRNLSATELISELQIFGMSLKCFRSLDVSGADVNVPERAAS</sequence>
<evidence type="ECO:0000313" key="2">
    <source>
        <dbReference type="Proteomes" id="UP000800235"/>
    </source>
</evidence>
<dbReference type="EMBL" id="MU007012">
    <property type="protein sequence ID" value="KAF2435880.1"/>
    <property type="molecule type" value="Genomic_DNA"/>
</dbReference>
<reference evidence="1" key="1">
    <citation type="journal article" date="2020" name="Stud. Mycol.">
        <title>101 Dothideomycetes genomes: a test case for predicting lifestyles and emergence of pathogens.</title>
        <authorList>
            <person name="Haridas S."/>
            <person name="Albert R."/>
            <person name="Binder M."/>
            <person name="Bloem J."/>
            <person name="Labutti K."/>
            <person name="Salamov A."/>
            <person name="Andreopoulos B."/>
            <person name="Baker S."/>
            <person name="Barry K."/>
            <person name="Bills G."/>
            <person name="Bluhm B."/>
            <person name="Cannon C."/>
            <person name="Castanera R."/>
            <person name="Culley D."/>
            <person name="Daum C."/>
            <person name="Ezra D."/>
            <person name="Gonzalez J."/>
            <person name="Henrissat B."/>
            <person name="Kuo A."/>
            <person name="Liang C."/>
            <person name="Lipzen A."/>
            <person name="Lutzoni F."/>
            <person name="Magnuson J."/>
            <person name="Mondo S."/>
            <person name="Nolan M."/>
            <person name="Ohm R."/>
            <person name="Pangilinan J."/>
            <person name="Park H.-J."/>
            <person name="Ramirez L."/>
            <person name="Alfaro M."/>
            <person name="Sun H."/>
            <person name="Tritt A."/>
            <person name="Yoshinaga Y."/>
            <person name="Zwiers L.-H."/>
            <person name="Turgeon B."/>
            <person name="Goodwin S."/>
            <person name="Spatafora J."/>
            <person name="Crous P."/>
            <person name="Grigoriev I."/>
        </authorList>
    </citation>
    <scope>NUCLEOTIDE SEQUENCE</scope>
    <source>
        <strain evidence="1">CBS 130266</strain>
    </source>
</reference>